<dbReference type="InterPro" id="IPR050114">
    <property type="entry name" value="UPF0173_UPF0282_UlaG_hydrolase"/>
</dbReference>
<dbReference type="Gene3D" id="3.60.15.10">
    <property type="entry name" value="Ribonuclease Z/Hydroxyacylglutathione hydrolase-like"/>
    <property type="match status" value="1"/>
</dbReference>
<dbReference type="SUPFAM" id="SSF56281">
    <property type="entry name" value="Metallo-hydrolase/oxidoreductase"/>
    <property type="match status" value="1"/>
</dbReference>
<name>C7DIT0_MICA2</name>
<feature type="domain" description="Metallo-beta-lactamase" evidence="3">
    <location>
        <begin position="8"/>
        <end position="189"/>
    </location>
</feature>
<keyword evidence="5" id="KW-1185">Reference proteome</keyword>
<dbReference type="Proteomes" id="UP000332487">
    <property type="component" value="Unassembled WGS sequence"/>
</dbReference>
<dbReference type="InterPro" id="IPR022877">
    <property type="entry name" value="UPF0173"/>
</dbReference>
<dbReference type="GO" id="GO:0016787">
    <property type="term" value="F:hydrolase activity"/>
    <property type="evidence" value="ECO:0007669"/>
    <property type="project" value="UniProtKB-UniRule"/>
</dbReference>
<comment type="similarity">
    <text evidence="2">Belongs to the UPF0173 family.</text>
</comment>
<dbReference type="EMBL" id="GG697241">
    <property type="protein sequence ID" value="EET89854.1"/>
    <property type="molecule type" value="Genomic_DNA"/>
</dbReference>
<dbReference type="InterPro" id="IPR001279">
    <property type="entry name" value="Metallo-B-lactamas"/>
</dbReference>
<dbReference type="PANTHER" id="PTHR43546:SF3">
    <property type="entry name" value="UPF0173 METAL-DEPENDENT HYDROLASE MJ1163"/>
    <property type="match status" value="1"/>
</dbReference>
<protein>
    <recommendedName>
        <fullName evidence="2">UPF0173 metal-dependent hydrolase UNLARM2_0968</fullName>
    </recommendedName>
</protein>
<proteinExistence type="inferred from homology"/>
<dbReference type="NCBIfam" id="NF001911">
    <property type="entry name" value="PRK00685.1"/>
    <property type="match status" value="1"/>
</dbReference>
<evidence type="ECO:0000313" key="5">
    <source>
        <dbReference type="Proteomes" id="UP000332487"/>
    </source>
</evidence>
<dbReference type="AlphaFoldDB" id="C7DIT0"/>
<reference evidence="4 5" key="1">
    <citation type="journal article" date="2009" name="Genome Biol.">
        <title>Community-wide analysis of microbial genome sequence signatures.</title>
        <authorList>
            <person name="Dick G.J."/>
            <person name="Andersson A.F."/>
            <person name="Baker B.J."/>
            <person name="Simmons S.L."/>
            <person name="Thomas B.C."/>
            <person name="Yelton A.P."/>
            <person name="Banfield J.F."/>
        </authorList>
    </citation>
    <scope>NUCLEOTIDE SEQUENCE [LARGE SCALE GENOMIC DNA]</scope>
    <source>
        <strain evidence="4">ARMAN-2</strain>
    </source>
</reference>
<evidence type="ECO:0000256" key="1">
    <source>
        <dbReference type="ARBA" id="ARBA00022801"/>
    </source>
</evidence>
<keyword evidence="1 2" id="KW-0378">Hydrolase</keyword>
<organism evidence="4 5">
    <name type="scientific">Candidatus Micrarchaeum acidiphilum ARMAN-2</name>
    <dbReference type="NCBI Taxonomy" id="425595"/>
    <lineage>
        <taxon>Archaea</taxon>
        <taxon>Candidatus Micrarchaeota</taxon>
        <taxon>Candidatus Micrarchaeia</taxon>
        <taxon>Candidatus Micrarchaeales</taxon>
        <taxon>Candidatus Micrarchaeaceae</taxon>
        <taxon>Candidatus Micrarchaeum</taxon>
    </lineage>
</organism>
<dbReference type="PANTHER" id="PTHR43546">
    <property type="entry name" value="UPF0173 METAL-DEPENDENT HYDROLASE MJ1163-RELATED"/>
    <property type="match status" value="1"/>
</dbReference>
<dbReference type="SMART" id="SM00849">
    <property type="entry name" value="Lactamase_B"/>
    <property type="match status" value="1"/>
</dbReference>
<accession>C7DIT0</accession>
<gene>
    <name evidence="4" type="ORF">UNLARM2_0968</name>
</gene>
<sequence length="225" mass="24781">MVELKWLSHAGFKINFKNETVFIDPFLSKNPKAKTKVSEIRNADYVIVSHDHFDHTGGNDQGIPDAFAIAKNTGAKLVGMFEFSQKANSLGISNAVGMNIGSMSSFGSIEIGFTQAVHSGEPHGILLRGDGVTIYHAGDTALFGDMRLISKMYKPDIALLPIGGFFTMGPKEAAVAADMIKAKITIPMHYNTFDQIKQDPKKFARLVRHSRVKILDIEESFEYTN</sequence>
<reference evidence="4 5" key="2">
    <citation type="journal article" date="2010" name="Proc. Natl. Acad. Sci. U.S.A.">
        <title>Enigmatic, ultrasmall, uncultivated Archaea.</title>
        <authorList>
            <person name="Baker B.J."/>
            <person name="Comolli L.R."/>
            <person name="Dick G.J."/>
            <person name="Hauser L.J."/>
            <person name="Hyatt D."/>
            <person name="Dill B.D."/>
            <person name="Land M.L."/>
            <person name="Verberkmoes N.C."/>
            <person name="Hettich R.L."/>
            <person name="Banfield J.F."/>
        </authorList>
    </citation>
    <scope>NUCLEOTIDE SEQUENCE [LARGE SCALE GENOMIC DNA]</scope>
    <source>
        <strain evidence="4">ARMAN-2</strain>
    </source>
</reference>
<evidence type="ECO:0000259" key="3">
    <source>
        <dbReference type="SMART" id="SM00849"/>
    </source>
</evidence>
<dbReference type="InterPro" id="IPR036866">
    <property type="entry name" value="RibonucZ/Hydroxyglut_hydro"/>
</dbReference>
<evidence type="ECO:0000256" key="2">
    <source>
        <dbReference type="HAMAP-Rule" id="MF_00457"/>
    </source>
</evidence>
<evidence type="ECO:0000313" key="4">
    <source>
        <dbReference type="EMBL" id="EET89854.1"/>
    </source>
</evidence>
<dbReference type="HAMAP" id="MF_00457">
    <property type="entry name" value="UPF0173"/>
    <property type="match status" value="1"/>
</dbReference>
<dbReference type="Pfam" id="PF12706">
    <property type="entry name" value="Lactamase_B_2"/>
    <property type="match status" value="1"/>
</dbReference>